<dbReference type="PANTHER" id="PTHR43540:SF1">
    <property type="entry name" value="ISOCHORISMATASE HYDROLASE"/>
    <property type="match status" value="1"/>
</dbReference>
<dbReference type="InterPro" id="IPR050272">
    <property type="entry name" value="Isochorismatase-like_hydrls"/>
</dbReference>
<dbReference type="CDD" id="cd00431">
    <property type="entry name" value="cysteine_hydrolases"/>
    <property type="match status" value="1"/>
</dbReference>
<accession>A0A1X0A8B8</accession>
<dbReference type="AlphaFoldDB" id="A0A1X0A8B8"/>
<gene>
    <name evidence="3" type="ORF">BST13_32030</name>
</gene>
<sequence>MVRTKRFALLVADLQVGFCCEGDDCLAPPLAEQATRRQVISVAAAVQKAALQSGVPVVHTRLAFHPSYFTRTNRTTRFDRYPAERLLSQEAPSAQIVVELQSAEAVLVTKGCVDPLVGTPLPAILAANGITDLFIGGVATNLAVESASRHASDLGMSVRVIEDMCASSSPELHTLAIGKTLPLFAEIVASGDAIETLSTAT</sequence>
<evidence type="ECO:0000259" key="2">
    <source>
        <dbReference type="Pfam" id="PF00857"/>
    </source>
</evidence>
<name>A0A1X0A8B8_9MYCO</name>
<feature type="domain" description="Isochorismatase-like" evidence="2">
    <location>
        <begin position="8"/>
        <end position="189"/>
    </location>
</feature>
<dbReference type="InterPro" id="IPR000868">
    <property type="entry name" value="Isochorismatase-like_dom"/>
</dbReference>
<dbReference type="EMBL" id="MVHF01000050">
    <property type="protein sequence ID" value="ORA26289.1"/>
    <property type="molecule type" value="Genomic_DNA"/>
</dbReference>
<dbReference type="OrthoDB" id="9814140at2"/>
<dbReference type="STRING" id="1927124.BST13_32030"/>
<dbReference type="PANTHER" id="PTHR43540">
    <property type="entry name" value="PEROXYUREIDOACRYLATE/UREIDOACRYLATE AMIDOHYDROLASE-RELATED"/>
    <property type="match status" value="1"/>
</dbReference>
<comment type="caution">
    <text evidence="3">The sequence shown here is derived from an EMBL/GenBank/DDBJ whole genome shotgun (WGS) entry which is preliminary data.</text>
</comment>
<dbReference type="SUPFAM" id="SSF52499">
    <property type="entry name" value="Isochorismatase-like hydrolases"/>
    <property type="match status" value="1"/>
</dbReference>
<organism evidence="3 4">
    <name type="scientific">Mycobacterium aquaticum</name>
    <dbReference type="NCBI Taxonomy" id="1927124"/>
    <lineage>
        <taxon>Bacteria</taxon>
        <taxon>Bacillati</taxon>
        <taxon>Actinomycetota</taxon>
        <taxon>Actinomycetes</taxon>
        <taxon>Mycobacteriales</taxon>
        <taxon>Mycobacteriaceae</taxon>
        <taxon>Mycobacterium</taxon>
    </lineage>
</organism>
<evidence type="ECO:0000313" key="3">
    <source>
        <dbReference type="EMBL" id="ORA26289.1"/>
    </source>
</evidence>
<dbReference type="Proteomes" id="UP000192448">
    <property type="component" value="Unassembled WGS sequence"/>
</dbReference>
<evidence type="ECO:0000313" key="4">
    <source>
        <dbReference type="Proteomes" id="UP000192448"/>
    </source>
</evidence>
<dbReference type="InterPro" id="IPR036380">
    <property type="entry name" value="Isochorismatase-like_sf"/>
</dbReference>
<protein>
    <recommendedName>
        <fullName evidence="2">Isochorismatase-like domain-containing protein</fullName>
    </recommendedName>
</protein>
<dbReference type="GO" id="GO:0016787">
    <property type="term" value="F:hydrolase activity"/>
    <property type="evidence" value="ECO:0007669"/>
    <property type="project" value="UniProtKB-KW"/>
</dbReference>
<keyword evidence="1" id="KW-0378">Hydrolase</keyword>
<proteinExistence type="predicted"/>
<dbReference type="Pfam" id="PF00857">
    <property type="entry name" value="Isochorismatase"/>
    <property type="match status" value="1"/>
</dbReference>
<evidence type="ECO:0000256" key="1">
    <source>
        <dbReference type="ARBA" id="ARBA00022801"/>
    </source>
</evidence>
<dbReference type="Gene3D" id="3.40.50.850">
    <property type="entry name" value="Isochorismatase-like"/>
    <property type="match status" value="1"/>
</dbReference>
<reference evidence="3 4" key="1">
    <citation type="submission" date="2017-02" db="EMBL/GenBank/DDBJ databases">
        <title>The new phylogeny of genus Mycobacterium.</title>
        <authorList>
            <person name="Tortoli E."/>
            <person name="Trovato A."/>
            <person name="Cirillo D.M."/>
        </authorList>
    </citation>
    <scope>NUCLEOTIDE SEQUENCE [LARGE SCALE GENOMIC DNA]</scope>
    <source>
        <strain evidence="3 4">RW6</strain>
    </source>
</reference>
<keyword evidence="4" id="KW-1185">Reference proteome</keyword>